<dbReference type="SUPFAM" id="SSF51735">
    <property type="entry name" value="NAD(P)-binding Rossmann-fold domains"/>
    <property type="match status" value="1"/>
</dbReference>
<keyword evidence="2 4" id="KW-0862">Zinc</keyword>
<dbReference type="InterPro" id="IPR013149">
    <property type="entry name" value="ADH-like_C"/>
</dbReference>
<dbReference type="GO" id="GO:0008270">
    <property type="term" value="F:zinc ion binding"/>
    <property type="evidence" value="ECO:0007669"/>
    <property type="project" value="InterPro"/>
</dbReference>
<evidence type="ECO:0000256" key="2">
    <source>
        <dbReference type="ARBA" id="ARBA00022833"/>
    </source>
</evidence>
<comment type="cofactor">
    <cofactor evidence="4">
        <name>Zn(2+)</name>
        <dbReference type="ChEBI" id="CHEBI:29105"/>
    </cofactor>
</comment>
<sequence>MKALLVEKPGVMTVVEREQPEIQNADDVLVKIKAAGICGSDVHIYHGTSPVATYPRVVGHEMVGEVLAVGSEVSHVDVGDKVVIEPMIGCGECYGCKSGRPNACAELKVRGCHVDGGFQEYFVAPAKAVYRFDSSLDYTTAAMIEPYTIAAQITWRADIRKDDFVFIMGAGPIGLCVLEMAKLKGGRCIVSDYNEQRLKIAEELGADYLLNPSECDVLEAVREITGGMGSNVTIDAVCLPKTFEQAVEITSVAGRVMCLGFTQDVSRIAQLNITLKELDVRGSRHQTYKFKEVVELFNRRALNPEKLISHILPYDEVNTALDLIDNRPQDVCKIVLKFD</sequence>
<dbReference type="InterPro" id="IPR036291">
    <property type="entry name" value="NAD(P)-bd_dom_sf"/>
</dbReference>
<evidence type="ECO:0000259" key="5">
    <source>
        <dbReference type="SMART" id="SM00829"/>
    </source>
</evidence>
<evidence type="ECO:0000256" key="4">
    <source>
        <dbReference type="RuleBase" id="RU361277"/>
    </source>
</evidence>
<dbReference type="STRING" id="305900.GV64_24175"/>
<dbReference type="GO" id="GO:0016616">
    <property type="term" value="F:oxidoreductase activity, acting on the CH-OH group of donors, NAD or NADP as acceptor"/>
    <property type="evidence" value="ECO:0007669"/>
    <property type="project" value="UniProtKB-ARBA"/>
</dbReference>
<comment type="caution">
    <text evidence="6">The sequence shown here is derived from an EMBL/GenBank/DDBJ whole genome shotgun (WGS) entry which is preliminary data.</text>
</comment>
<dbReference type="InterPro" id="IPR002328">
    <property type="entry name" value="ADH_Zn_CS"/>
</dbReference>
<proteinExistence type="inferred from homology"/>
<dbReference type="PROSITE" id="PS00059">
    <property type="entry name" value="ADH_ZINC"/>
    <property type="match status" value="1"/>
</dbReference>
<evidence type="ECO:0000313" key="6">
    <source>
        <dbReference type="EMBL" id="KEI73409.1"/>
    </source>
</evidence>
<dbReference type="Pfam" id="PF00107">
    <property type="entry name" value="ADH_zinc_N"/>
    <property type="match status" value="1"/>
</dbReference>
<reference evidence="6 7" key="1">
    <citation type="submission" date="2014-06" db="EMBL/GenBank/DDBJ databases">
        <title>Whole Genome Sequences of Three Symbiotic Endozoicomonas Bacteria.</title>
        <authorList>
            <person name="Neave M.J."/>
            <person name="Apprill A."/>
            <person name="Voolstra C.R."/>
        </authorList>
    </citation>
    <scope>NUCLEOTIDE SEQUENCE [LARGE SCALE GENOMIC DNA]</scope>
    <source>
        <strain evidence="6 7">DSM 22380</strain>
    </source>
</reference>
<evidence type="ECO:0000256" key="1">
    <source>
        <dbReference type="ARBA" id="ARBA00022723"/>
    </source>
</evidence>
<protein>
    <submittedName>
        <fullName evidence="6">Alcohol dehydrogenase</fullName>
    </submittedName>
</protein>
<dbReference type="InterPro" id="IPR011032">
    <property type="entry name" value="GroES-like_sf"/>
</dbReference>
<dbReference type="InterPro" id="IPR020843">
    <property type="entry name" value="ER"/>
</dbReference>
<dbReference type="SMART" id="SM00829">
    <property type="entry name" value="PKS_ER"/>
    <property type="match status" value="1"/>
</dbReference>
<dbReference type="PANTHER" id="PTHR43401">
    <property type="entry name" value="L-THREONINE 3-DEHYDROGENASE"/>
    <property type="match status" value="1"/>
</dbReference>
<dbReference type="eggNOG" id="COG1063">
    <property type="taxonomic scope" value="Bacteria"/>
</dbReference>
<keyword evidence="1 4" id="KW-0479">Metal-binding</keyword>
<comment type="similarity">
    <text evidence="4">Belongs to the zinc-containing alcohol dehydrogenase family.</text>
</comment>
<dbReference type="EMBL" id="JOJP01000001">
    <property type="protein sequence ID" value="KEI73409.1"/>
    <property type="molecule type" value="Genomic_DNA"/>
</dbReference>
<dbReference type="Gene3D" id="3.40.50.720">
    <property type="entry name" value="NAD(P)-binding Rossmann-like Domain"/>
    <property type="match status" value="1"/>
</dbReference>
<dbReference type="Gene3D" id="3.90.180.10">
    <property type="entry name" value="Medium-chain alcohol dehydrogenases, catalytic domain"/>
    <property type="match status" value="1"/>
</dbReference>
<gene>
    <name evidence="6" type="ORF">GV64_24175</name>
</gene>
<dbReference type="Pfam" id="PF08240">
    <property type="entry name" value="ADH_N"/>
    <property type="match status" value="1"/>
</dbReference>
<dbReference type="RefSeq" id="WP_020582482.1">
    <property type="nucleotide sequence ID" value="NZ_JOJP01000001.1"/>
</dbReference>
<dbReference type="PANTHER" id="PTHR43401:SF2">
    <property type="entry name" value="L-THREONINE 3-DEHYDROGENASE"/>
    <property type="match status" value="1"/>
</dbReference>
<evidence type="ECO:0000313" key="7">
    <source>
        <dbReference type="Proteomes" id="UP000027997"/>
    </source>
</evidence>
<accession>A0A081KGY3</accession>
<keyword evidence="3" id="KW-0560">Oxidoreductase</keyword>
<dbReference type="InterPro" id="IPR050129">
    <property type="entry name" value="Zn_alcohol_dh"/>
</dbReference>
<dbReference type="SUPFAM" id="SSF50129">
    <property type="entry name" value="GroES-like"/>
    <property type="match status" value="1"/>
</dbReference>
<organism evidence="6 7">
    <name type="scientific">Endozoicomonas elysicola</name>
    <dbReference type="NCBI Taxonomy" id="305900"/>
    <lineage>
        <taxon>Bacteria</taxon>
        <taxon>Pseudomonadati</taxon>
        <taxon>Pseudomonadota</taxon>
        <taxon>Gammaproteobacteria</taxon>
        <taxon>Oceanospirillales</taxon>
        <taxon>Endozoicomonadaceae</taxon>
        <taxon>Endozoicomonas</taxon>
    </lineage>
</organism>
<dbReference type="InterPro" id="IPR013154">
    <property type="entry name" value="ADH-like_N"/>
</dbReference>
<dbReference type="Proteomes" id="UP000027997">
    <property type="component" value="Unassembled WGS sequence"/>
</dbReference>
<keyword evidence="7" id="KW-1185">Reference proteome</keyword>
<name>A0A081KGY3_9GAMM</name>
<dbReference type="CDD" id="cd08261">
    <property type="entry name" value="Zn_ADH7"/>
    <property type="match status" value="1"/>
</dbReference>
<feature type="domain" description="Enoyl reductase (ER)" evidence="5">
    <location>
        <begin position="10"/>
        <end position="336"/>
    </location>
</feature>
<evidence type="ECO:0000256" key="3">
    <source>
        <dbReference type="ARBA" id="ARBA00023002"/>
    </source>
</evidence>
<dbReference type="AlphaFoldDB" id="A0A081KGY3"/>